<dbReference type="EMBL" id="BSXN01000604">
    <property type="protein sequence ID" value="GME69197.1"/>
    <property type="molecule type" value="Genomic_DNA"/>
</dbReference>
<evidence type="ECO:0000313" key="2">
    <source>
        <dbReference type="EMBL" id="GME69197.1"/>
    </source>
</evidence>
<feature type="region of interest" description="Disordered" evidence="1">
    <location>
        <begin position="108"/>
        <end position="165"/>
    </location>
</feature>
<keyword evidence="3" id="KW-1185">Reference proteome</keyword>
<organism evidence="2 3">
    <name type="scientific">Candida boidinii</name>
    <name type="common">Yeast</name>
    <dbReference type="NCBI Taxonomy" id="5477"/>
    <lineage>
        <taxon>Eukaryota</taxon>
        <taxon>Fungi</taxon>
        <taxon>Dikarya</taxon>
        <taxon>Ascomycota</taxon>
        <taxon>Saccharomycotina</taxon>
        <taxon>Pichiomycetes</taxon>
        <taxon>Pichiales</taxon>
        <taxon>Pichiaceae</taxon>
        <taxon>Ogataea</taxon>
        <taxon>Ogataea/Candida clade</taxon>
    </lineage>
</organism>
<proteinExistence type="predicted"/>
<reference evidence="2" key="1">
    <citation type="submission" date="2023-04" db="EMBL/GenBank/DDBJ databases">
        <title>Candida boidinii NBRC 10035.</title>
        <authorList>
            <person name="Ichikawa N."/>
            <person name="Sato H."/>
            <person name="Tonouchi N."/>
        </authorList>
    </citation>
    <scope>NUCLEOTIDE SEQUENCE</scope>
    <source>
        <strain evidence="2">NBRC 10035</strain>
    </source>
</reference>
<evidence type="ECO:0000256" key="1">
    <source>
        <dbReference type="SAM" id="MobiDB-lite"/>
    </source>
</evidence>
<accession>A0A9W6SXH2</accession>
<comment type="caution">
    <text evidence="2">The sequence shown here is derived from an EMBL/GenBank/DDBJ whole genome shotgun (WGS) entry which is preliminary data.</text>
</comment>
<dbReference type="AlphaFoldDB" id="A0A9W6SXH2"/>
<gene>
    <name evidence="2" type="ORF">Cboi02_000214000</name>
</gene>
<dbReference type="Proteomes" id="UP001165120">
    <property type="component" value="Unassembled WGS sequence"/>
</dbReference>
<protein>
    <submittedName>
        <fullName evidence="2">Unnamed protein product</fullName>
    </submittedName>
</protein>
<name>A0A9W6SXH2_CANBO</name>
<sequence length="165" mass="18957">MIKLSLEKSIINSNNLLENLETTLVNIENSKNNQFTKISLEKNSRILKTLNNKIGNIEEIDSLINEINFENNKVAEISDKLSNITNEELTKVEIDQEELELEKELEQLEIDESGKQDSADDKLMERLNKLHLNSDKSNESLEKIDKTPEVTIKDSNKSKMMEIPN</sequence>
<evidence type="ECO:0000313" key="3">
    <source>
        <dbReference type="Proteomes" id="UP001165120"/>
    </source>
</evidence>